<dbReference type="SUPFAM" id="SSF47819">
    <property type="entry name" value="HRDC-like"/>
    <property type="match status" value="1"/>
</dbReference>
<keyword evidence="8" id="KW-0413">Isomerase</keyword>
<protein>
    <recommendedName>
        <fullName evidence="10">DNA 3'-5' helicase</fullName>
        <ecNumber evidence="10">5.6.2.4</ecNumber>
    </recommendedName>
</protein>
<dbReference type="Pfam" id="PF00271">
    <property type="entry name" value="Helicase_C"/>
    <property type="match status" value="1"/>
</dbReference>
<evidence type="ECO:0000256" key="7">
    <source>
        <dbReference type="ARBA" id="ARBA00023125"/>
    </source>
</evidence>
<dbReference type="PANTHER" id="PTHR13710:SF120">
    <property type="entry name" value="BIFUNCTIONAL 3'-5' EXONUCLEASE_ATP-DEPENDENT HELICASE WRN"/>
    <property type="match status" value="1"/>
</dbReference>
<dbReference type="InterPro" id="IPR001650">
    <property type="entry name" value="Helicase_C-like"/>
</dbReference>
<proteinExistence type="inferred from homology"/>
<dbReference type="SMART" id="SM00956">
    <property type="entry name" value="RQC"/>
    <property type="match status" value="1"/>
</dbReference>
<dbReference type="PANTHER" id="PTHR13710">
    <property type="entry name" value="DNA HELICASE RECQ FAMILY MEMBER"/>
    <property type="match status" value="1"/>
</dbReference>
<dbReference type="SUPFAM" id="SSF52540">
    <property type="entry name" value="P-loop containing nucleoside triphosphate hydrolases"/>
    <property type="match status" value="1"/>
</dbReference>
<dbReference type="Gene3D" id="1.10.10.10">
    <property type="entry name" value="Winged helix-like DNA-binding domain superfamily/Winged helix DNA-binding domain"/>
    <property type="match status" value="1"/>
</dbReference>
<evidence type="ECO:0000256" key="8">
    <source>
        <dbReference type="ARBA" id="ARBA00023235"/>
    </source>
</evidence>
<dbReference type="InterPro" id="IPR004589">
    <property type="entry name" value="DNA_helicase_ATP-dep_RecQ"/>
</dbReference>
<keyword evidence="15" id="KW-1185">Reference proteome</keyword>
<dbReference type="SMART" id="SM00490">
    <property type="entry name" value="HELICc"/>
    <property type="match status" value="1"/>
</dbReference>
<comment type="cofactor">
    <cofactor evidence="1">
        <name>Zn(2+)</name>
        <dbReference type="ChEBI" id="CHEBI:29105"/>
    </cofactor>
</comment>
<dbReference type="GO" id="GO:0005694">
    <property type="term" value="C:chromosome"/>
    <property type="evidence" value="ECO:0007669"/>
    <property type="project" value="TreeGrafter"/>
</dbReference>
<dbReference type="GO" id="GO:0000724">
    <property type="term" value="P:double-strand break repair via homologous recombination"/>
    <property type="evidence" value="ECO:0007669"/>
    <property type="project" value="TreeGrafter"/>
</dbReference>
<keyword evidence="7" id="KW-0238">DNA-binding</keyword>
<dbReference type="InterPro" id="IPR036390">
    <property type="entry name" value="WH_DNA-bd_sf"/>
</dbReference>
<dbReference type="InterPro" id="IPR029491">
    <property type="entry name" value="Helicase_HTH"/>
</dbReference>
<evidence type="ECO:0000313" key="15">
    <source>
        <dbReference type="Proteomes" id="UP000887569"/>
    </source>
</evidence>
<evidence type="ECO:0000259" key="14">
    <source>
        <dbReference type="PROSITE" id="PS51194"/>
    </source>
</evidence>
<dbReference type="GO" id="GO:0003677">
    <property type="term" value="F:DNA binding"/>
    <property type="evidence" value="ECO:0007669"/>
    <property type="project" value="UniProtKB-KW"/>
</dbReference>
<dbReference type="GO" id="GO:0043138">
    <property type="term" value="F:3'-5' DNA helicase activity"/>
    <property type="evidence" value="ECO:0007669"/>
    <property type="project" value="UniProtKB-EC"/>
</dbReference>
<dbReference type="GO" id="GO:0009378">
    <property type="term" value="F:four-way junction helicase activity"/>
    <property type="evidence" value="ECO:0007669"/>
    <property type="project" value="TreeGrafter"/>
</dbReference>
<evidence type="ECO:0000256" key="11">
    <source>
        <dbReference type="SAM" id="MobiDB-lite"/>
    </source>
</evidence>
<comment type="catalytic activity">
    <reaction evidence="9">
        <text>Couples ATP hydrolysis with the unwinding of duplex DNA by translocating in the 3'-5' direction.</text>
        <dbReference type="EC" id="5.6.2.4"/>
    </reaction>
</comment>
<dbReference type="GO" id="GO:0005737">
    <property type="term" value="C:cytoplasm"/>
    <property type="evidence" value="ECO:0007669"/>
    <property type="project" value="TreeGrafter"/>
</dbReference>
<feature type="domain" description="Helicase ATP-binding" evidence="13">
    <location>
        <begin position="95"/>
        <end position="263"/>
    </location>
</feature>
<feature type="domain" description="HRDC" evidence="12">
    <location>
        <begin position="654"/>
        <end position="734"/>
    </location>
</feature>
<dbReference type="NCBIfam" id="TIGR00614">
    <property type="entry name" value="recQ_fam"/>
    <property type="match status" value="1"/>
</dbReference>
<organism evidence="15 16">
    <name type="scientific">Parascaris univalens</name>
    <name type="common">Nematode worm</name>
    <dbReference type="NCBI Taxonomy" id="6257"/>
    <lineage>
        <taxon>Eukaryota</taxon>
        <taxon>Metazoa</taxon>
        <taxon>Ecdysozoa</taxon>
        <taxon>Nematoda</taxon>
        <taxon>Chromadorea</taxon>
        <taxon>Rhabditida</taxon>
        <taxon>Spirurina</taxon>
        <taxon>Ascaridomorpha</taxon>
        <taxon>Ascaridoidea</taxon>
        <taxon>Ascarididae</taxon>
        <taxon>Parascaris</taxon>
    </lineage>
</organism>
<dbReference type="Gene3D" id="3.40.50.300">
    <property type="entry name" value="P-loop containing nucleotide triphosphate hydrolases"/>
    <property type="match status" value="2"/>
</dbReference>
<comment type="similarity">
    <text evidence="2">Belongs to the helicase family. RecQ subfamily.</text>
</comment>
<dbReference type="InterPro" id="IPR018982">
    <property type="entry name" value="RQC_domain"/>
</dbReference>
<dbReference type="WBParaSite" id="PgR080_g016_t02">
    <property type="protein sequence ID" value="PgR080_g016_t02"/>
    <property type="gene ID" value="PgR080_g016"/>
</dbReference>
<dbReference type="SUPFAM" id="SSF46785">
    <property type="entry name" value="Winged helix' DNA-binding domain"/>
    <property type="match status" value="1"/>
</dbReference>
<keyword evidence="4" id="KW-0378">Hydrolase</keyword>
<feature type="region of interest" description="Disordered" evidence="11">
    <location>
        <begin position="863"/>
        <end position="911"/>
    </location>
</feature>
<reference evidence="16" key="1">
    <citation type="submission" date="2022-11" db="UniProtKB">
        <authorList>
            <consortium name="WormBaseParasite"/>
        </authorList>
    </citation>
    <scope>IDENTIFICATION</scope>
</reference>
<name>A0A915C2R2_PARUN</name>
<dbReference type="GO" id="GO:0000723">
    <property type="term" value="P:telomere maintenance"/>
    <property type="evidence" value="ECO:0007669"/>
    <property type="project" value="TreeGrafter"/>
</dbReference>
<evidence type="ECO:0000256" key="2">
    <source>
        <dbReference type="ARBA" id="ARBA00005446"/>
    </source>
</evidence>
<dbReference type="GO" id="GO:0016787">
    <property type="term" value="F:hydrolase activity"/>
    <property type="evidence" value="ECO:0007669"/>
    <property type="project" value="UniProtKB-KW"/>
</dbReference>
<feature type="compositionally biased region" description="Low complexity" evidence="11">
    <location>
        <begin position="892"/>
        <end position="904"/>
    </location>
</feature>
<dbReference type="Pfam" id="PF14493">
    <property type="entry name" value="HTH_40"/>
    <property type="match status" value="1"/>
</dbReference>
<dbReference type="InterPro" id="IPR036388">
    <property type="entry name" value="WH-like_DNA-bd_sf"/>
</dbReference>
<evidence type="ECO:0000259" key="13">
    <source>
        <dbReference type="PROSITE" id="PS51192"/>
    </source>
</evidence>
<dbReference type="FunFam" id="3.40.50.300:FF:001389">
    <property type="entry name" value="ATP-dependent DNA helicase RecQ"/>
    <property type="match status" value="1"/>
</dbReference>
<feature type="region of interest" description="Disordered" evidence="11">
    <location>
        <begin position="924"/>
        <end position="946"/>
    </location>
</feature>
<evidence type="ECO:0000256" key="3">
    <source>
        <dbReference type="ARBA" id="ARBA00022741"/>
    </source>
</evidence>
<dbReference type="InterPro" id="IPR010997">
    <property type="entry name" value="HRDC-like_sf"/>
</dbReference>
<dbReference type="EC" id="5.6.2.4" evidence="10"/>
<dbReference type="InterPro" id="IPR011545">
    <property type="entry name" value="DEAD/DEAH_box_helicase_dom"/>
</dbReference>
<dbReference type="InterPro" id="IPR044876">
    <property type="entry name" value="HRDC_dom_sf"/>
</dbReference>
<feature type="compositionally biased region" description="Polar residues" evidence="11">
    <location>
        <begin position="865"/>
        <end position="874"/>
    </location>
</feature>
<evidence type="ECO:0000256" key="9">
    <source>
        <dbReference type="ARBA" id="ARBA00034617"/>
    </source>
</evidence>
<accession>A0A915C2R2</accession>
<dbReference type="Gene3D" id="1.10.150.80">
    <property type="entry name" value="HRDC domain"/>
    <property type="match status" value="1"/>
</dbReference>
<feature type="domain" description="Helicase C-terminal" evidence="14">
    <location>
        <begin position="286"/>
        <end position="444"/>
    </location>
</feature>
<dbReference type="Pfam" id="PF00570">
    <property type="entry name" value="HRDC"/>
    <property type="match status" value="1"/>
</dbReference>
<dbReference type="PROSITE" id="PS50967">
    <property type="entry name" value="HRDC"/>
    <property type="match status" value="1"/>
</dbReference>
<sequence length="946" mass="105543">MFANLCPSSGGVSASCLVAYLPLVWWRILAMSNTDDDFYDTDEDDALCALEDGQSQAVSASESQLTNAQPSKDALDKLKRYFGHKSFRPLQWEIIRNALDGKDQLVVMSTGYGKSICYQMPSLLRDNLTLIVSPLISLMNDQVTNASANGIAASSITGETQREDRNKVLEDCLNGRLRLLYVTPEFGLNNPELIRQISLHVGLLAVDEAHCVSQWGHEFRSDYRCLSSIRDVIGDVPLMALTATATPEVKKDIIENLRMHKAVTLCTSLDRSNLYLEVRSPTSVDGLQSLVTEVDDVRGKHFGGPTIIYCPTRASVEDVYKVLAGMGVKCSMYHAGLSSKMRLKAHENFVKDKVTTIIATVAFGMGIDKPDIRNVIHFGAPKGIESYYQEIGRAGRDGFPSKCIVFYSDNEIAINRNRLIRDGKLKDPYKAHAIEMQRHMEKFLVGNTCRRFSMLSHFDASLKSSTPRAGCCDICDGNIESESSPNKRALTVNYGFEAELLLRAIDEVFHGSTGLGKVIDFLKGKANVYASKQKHALYGAGAKKSEAFWKELGRILRLNGYFCEQKSAYNEFAYTISLSDKADKWLRMNEKELLLEPTPPLIGRVKVVDSQGAKKYLSIPPSGDVQQSKILGFKKERLWKDCSKYENLCGPTTELYAKELERKLFDLRTNLAIQMDCGAHTVASNKCIQQLAIVRPSCVENLYMIGEMPEEKRRKFGKQLVDVCVQHSKEHSLTMDCTTESMFPSELSDAINSLTDSNREVYQNHVKGRLSLADLAQIRGVSESTVASYVVNFVKVGLPIHMDVLGINEDLISTVLKTIRENGSDIIRMKPIMEKLPEGFIDYNRLKIIFTILEYEYGTEDEESLSQNESNVSQLEREPPTPTRIVSKGTESGSSSQAANSISAMLNSQQTQCSKRNVPIWMTSKTTTRLASQPPIKKAKSSNLFR</sequence>
<dbReference type="InterPro" id="IPR027417">
    <property type="entry name" value="P-loop_NTPase"/>
</dbReference>
<dbReference type="PROSITE" id="PS51192">
    <property type="entry name" value="HELICASE_ATP_BIND_1"/>
    <property type="match status" value="1"/>
</dbReference>
<evidence type="ECO:0000256" key="6">
    <source>
        <dbReference type="ARBA" id="ARBA00022840"/>
    </source>
</evidence>
<dbReference type="GO" id="GO:0005654">
    <property type="term" value="C:nucleoplasm"/>
    <property type="evidence" value="ECO:0007669"/>
    <property type="project" value="TreeGrafter"/>
</dbReference>
<dbReference type="Proteomes" id="UP000887569">
    <property type="component" value="Unplaced"/>
</dbReference>
<dbReference type="PROSITE" id="PS51194">
    <property type="entry name" value="HELICASE_CTER"/>
    <property type="match status" value="1"/>
</dbReference>
<dbReference type="SMART" id="SM00341">
    <property type="entry name" value="HRDC"/>
    <property type="match status" value="1"/>
</dbReference>
<dbReference type="GO" id="GO:0005524">
    <property type="term" value="F:ATP binding"/>
    <property type="evidence" value="ECO:0007669"/>
    <property type="project" value="UniProtKB-KW"/>
</dbReference>
<dbReference type="SMART" id="SM00487">
    <property type="entry name" value="DEXDc"/>
    <property type="match status" value="1"/>
</dbReference>
<dbReference type="GO" id="GO:0006260">
    <property type="term" value="P:DNA replication"/>
    <property type="evidence" value="ECO:0007669"/>
    <property type="project" value="InterPro"/>
</dbReference>
<dbReference type="Pfam" id="PF00270">
    <property type="entry name" value="DEAD"/>
    <property type="match status" value="1"/>
</dbReference>
<evidence type="ECO:0000313" key="16">
    <source>
        <dbReference type="WBParaSite" id="PgR080_g016_t02"/>
    </source>
</evidence>
<evidence type="ECO:0000256" key="10">
    <source>
        <dbReference type="ARBA" id="ARBA00034808"/>
    </source>
</evidence>
<dbReference type="AlphaFoldDB" id="A0A915C2R2"/>
<dbReference type="InterPro" id="IPR014001">
    <property type="entry name" value="Helicase_ATP-bd"/>
</dbReference>
<evidence type="ECO:0000256" key="1">
    <source>
        <dbReference type="ARBA" id="ARBA00001947"/>
    </source>
</evidence>
<dbReference type="Pfam" id="PF09382">
    <property type="entry name" value="RQC"/>
    <property type="match status" value="1"/>
</dbReference>
<evidence type="ECO:0000256" key="4">
    <source>
        <dbReference type="ARBA" id="ARBA00022801"/>
    </source>
</evidence>
<keyword evidence="5" id="KW-0347">Helicase</keyword>
<dbReference type="InterPro" id="IPR002121">
    <property type="entry name" value="HRDC_dom"/>
</dbReference>
<evidence type="ECO:0000256" key="5">
    <source>
        <dbReference type="ARBA" id="ARBA00022806"/>
    </source>
</evidence>
<keyword evidence="3" id="KW-0547">Nucleotide-binding</keyword>
<evidence type="ECO:0000259" key="12">
    <source>
        <dbReference type="PROSITE" id="PS50967"/>
    </source>
</evidence>
<dbReference type="CDD" id="cd18794">
    <property type="entry name" value="SF2_C_RecQ"/>
    <property type="match status" value="1"/>
</dbReference>
<keyword evidence="6" id="KW-0067">ATP-binding</keyword>